<protein>
    <submittedName>
        <fullName evidence="1">Uncharacterized protein</fullName>
    </submittedName>
</protein>
<gene>
    <name evidence="1" type="ORF">GOBAR_AA18826</name>
</gene>
<evidence type="ECO:0000313" key="1">
    <source>
        <dbReference type="EMBL" id="PPS01851.1"/>
    </source>
</evidence>
<dbReference type="EMBL" id="KZ665042">
    <property type="protein sequence ID" value="PPS01851.1"/>
    <property type="molecule type" value="Genomic_DNA"/>
</dbReference>
<reference evidence="1 2" key="1">
    <citation type="submission" date="2015-01" db="EMBL/GenBank/DDBJ databases">
        <title>Genome of allotetraploid Gossypium barbadense reveals genomic plasticity and fiber elongation in cotton evolution.</title>
        <authorList>
            <person name="Chen X."/>
            <person name="Liu X."/>
            <person name="Zhao B."/>
            <person name="Zheng H."/>
            <person name="Hu Y."/>
            <person name="Lu G."/>
            <person name="Yang C."/>
            <person name="Chen J."/>
            <person name="Shan C."/>
            <person name="Zhang L."/>
            <person name="Zhou Y."/>
            <person name="Wang L."/>
            <person name="Guo W."/>
            <person name="Bai Y."/>
            <person name="Ruan J."/>
            <person name="Shangguan X."/>
            <person name="Mao Y."/>
            <person name="Jiang J."/>
            <person name="Zhu Y."/>
            <person name="Lei J."/>
            <person name="Kang H."/>
            <person name="Chen S."/>
            <person name="He X."/>
            <person name="Wang R."/>
            <person name="Wang Y."/>
            <person name="Chen J."/>
            <person name="Wang L."/>
            <person name="Yu S."/>
            <person name="Wang B."/>
            <person name="Wei J."/>
            <person name="Song S."/>
            <person name="Lu X."/>
            <person name="Gao Z."/>
            <person name="Gu W."/>
            <person name="Deng X."/>
            <person name="Ma D."/>
            <person name="Wang S."/>
            <person name="Liang W."/>
            <person name="Fang L."/>
            <person name="Cai C."/>
            <person name="Zhu X."/>
            <person name="Zhou B."/>
            <person name="Zhang Y."/>
            <person name="Chen Z."/>
            <person name="Xu S."/>
            <person name="Zhu R."/>
            <person name="Wang S."/>
            <person name="Zhang T."/>
            <person name="Zhao G."/>
        </authorList>
    </citation>
    <scope>NUCLEOTIDE SEQUENCE [LARGE SCALE GENOMIC DNA]</scope>
    <source>
        <strain evidence="2">cv. Xinhai21</strain>
        <tissue evidence="1">Leaf</tissue>
    </source>
</reference>
<dbReference type="Proteomes" id="UP000239757">
    <property type="component" value="Unassembled WGS sequence"/>
</dbReference>
<proteinExistence type="predicted"/>
<name>A0A2P5XEW6_GOSBA</name>
<organism evidence="1 2">
    <name type="scientific">Gossypium barbadense</name>
    <name type="common">Sea Island cotton</name>
    <name type="synonym">Hibiscus barbadensis</name>
    <dbReference type="NCBI Taxonomy" id="3634"/>
    <lineage>
        <taxon>Eukaryota</taxon>
        <taxon>Viridiplantae</taxon>
        <taxon>Streptophyta</taxon>
        <taxon>Embryophyta</taxon>
        <taxon>Tracheophyta</taxon>
        <taxon>Spermatophyta</taxon>
        <taxon>Magnoliopsida</taxon>
        <taxon>eudicotyledons</taxon>
        <taxon>Gunneridae</taxon>
        <taxon>Pentapetalae</taxon>
        <taxon>rosids</taxon>
        <taxon>malvids</taxon>
        <taxon>Malvales</taxon>
        <taxon>Malvaceae</taxon>
        <taxon>Malvoideae</taxon>
        <taxon>Gossypium</taxon>
    </lineage>
</organism>
<evidence type="ECO:0000313" key="2">
    <source>
        <dbReference type="Proteomes" id="UP000239757"/>
    </source>
</evidence>
<accession>A0A2P5XEW6</accession>
<sequence>MYKQYLCPPGSPHHSNQDVGQMKAGLNHCQHVYTRWGGLKNDTVLIFRGSLLSMGGRVFKLGPRFFADVMYKQYLCPPGSPHHSNQDVGQMKAGLNHCQHVYTRWGGLKNDTVLIFRGSLLSMGGRVFKLGPRFFAE</sequence>
<dbReference type="AlphaFoldDB" id="A0A2P5XEW6"/>